<comment type="similarity">
    <text evidence="2">Belongs to the OXA1/ALB3/YidC (TC 2.A.9.2) family.</text>
</comment>
<keyword evidence="5 6" id="KW-0472">Membrane</keyword>
<reference evidence="7" key="1">
    <citation type="journal article" date="2023" name="Nat. Commun.">
        <title>Diploid and tetraploid genomes of Acorus and the evolution of monocots.</title>
        <authorList>
            <person name="Ma L."/>
            <person name="Liu K.W."/>
            <person name="Li Z."/>
            <person name="Hsiao Y.Y."/>
            <person name="Qi Y."/>
            <person name="Fu T."/>
            <person name="Tang G.D."/>
            <person name="Zhang D."/>
            <person name="Sun W.H."/>
            <person name="Liu D.K."/>
            <person name="Li Y."/>
            <person name="Chen G.Z."/>
            <person name="Liu X.D."/>
            <person name="Liao X.Y."/>
            <person name="Jiang Y.T."/>
            <person name="Yu X."/>
            <person name="Hao Y."/>
            <person name="Huang J."/>
            <person name="Zhao X.W."/>
            <person name="Ke S."/>
            <person name="Chen Y.Y."/>
            <person name="Wu W.L."/>
            <person name="Hsu J.L."/>
            <person name="Lin Y.F."/>
            <person name="Huang M.D."/>
            <person name="Li C.Y."/>
            <person name="Huang L."/>
            <person name="Wang Z.W."/>
            <person name="Zhao X."/>
            <person name="Zhong W.Y."/>
            <person name="Peng D.H."/>
            <person name="Ahmad S."/>
            <person name="Lan S."/>
            <person name="Zhang J.S."/>
            <person name="Tsai W.C."/>
            <person name="Van de Peer Y."/>
            <person name="Liu Z.J."/>
        </authorList>
    </citation>
    <scope>NUCLEOTIDE SEQUENCE</scope>
    <source>
        <strain evidence="7">CP</strain>
    </source>
</reference>
<reference evidence="7" key="2">
    <citation type="submission" date="2023-06" db="EMBL/GenBank/DDBJ databases">
        <authorList>
            <person name="Ma L."/>
            <person name="Liu K.-W."/>
            <person name="Li Z."/>
            <person name="Hsiao Y.-Y."/>
            <person name="Qi Y."/>
            <person name="Fu T."/>
            <person name="Tang G."/>
            <person name="Zhang D."/>
            <person name="Sun W.-H."/>
            <person name="Liu D.-K."/>
            <person name="Li Y."/>
            <person name="Chen G.-Z."/>
            <person name="Liu X.-D."/>
            <person name="Liao X.-Y."/>
            <person name="Jiang Y.-T."/>
            <person name="Yu X."/>
            <person name="Hao Y."/>
            <person name="Huang J."/>
            <person name="Zhao X.-W."/>
            <person name="Ke S."/>
            <person name="Chen Y.-Y."/>
            <person name="Wu W.-L."/>
            <person name="Hsu J.-L."/>
            <person name="Lin Y.-F."/>
            <person name="Huang M.-D."/>
            <person name="Li C.-Y."/>
            <person name="Huang L."/>
            <person name="Wang Z.-W."/>
            <person name="Zhao X."/>
            <person name="Zhong W.-Y."/>
            <person name="Peng D.-H."/>
            <person name="Ahmad S."/>
            <person name="Lan S."/>
            <person name="Zhang J.-S."/>
            <person name="Tsai W.-C."/>
            <person name="Van De Peer Y."/>
            <person name="Liu Z.-J."/>
        </authorList>
    </citation>
    <scope>NUCLEOTIDE SEQUENCE</scope>
    <source>
        <strain evidence="7">CP</strain>
        <tissue evidence="7">Leaves</tissue>
    </source>
</reference>
<evidence type="ECO:0000256" key="5">
    <source>
        <dbReference type="ARBA" id="ARBA00023136"/>
    </source>
</evidence>
<feature type="transmembrane region" description="Helical" evidence="6">
    <location>
        <begin position="114"/>
        <end position="135"/>
    </location>
</feature>
<evidence type="ECO:0000313" key="8">
    <source>
        <dbReference type="Proteomes" id="UP001180020"/>
    </source>
</evidence>
<keyword evidence="4 6" id="KW-1133">Transmembrane helix</keyword>
<accession>A0AAV9CZ37</accession>
<dbReference type="SMART" id="SM00028">
    <property type="entry name" value="TPR"/>
    <property type="match status" value="3"/>
</dbReference>
<dbReference type="Proteomes" id="UP001180020">
    <property type="component" value="Unassembled WGS sequence"/>
</dbReference>
<evidence type="ECO:0008006" key="9">
    <source>
        <dbReference type="Google" id="ProtNLM"/>
    </source>
</evidence>
<organism evidence="7 8">
    <name type="scientific">Acorus calamus</name>
    <name type="common">Sweet flag</name>
    <dbReference type="NCBI Taxonomy" id="4465"/>
    <lineage>
        <taxon>Eukaryota</taxon>
        <taxon>Viridiplantae</taxon>
        <taxon>Streptophyta</taxon>
        <taxon>Embryophyta</taxon>
        <taxon>Tracheophyta</taxon>
        <taxon>Spermatophyta</taxon>
        <taxon>Magnoliopsida</taxon>
        <taxon>Liliopsida</taxon>
        <taxon>Acoraceae</taxon>
        <taxon>Acorus</taxon>
    </lineage>
</organism>
<keyword evidence="3 6" id="KW-0812">Transmembrane</keyword>
<dbReference type="GO" id="GO:0032977">
    <property type="term" value="F:membrane insertase activity"/>
    <property type="evidence" value="ECO:0007669"/>
    <property type="project" value="InterPro"/>
</dbReference>
<dbReference type="GO" id="GO:0005743">
    <property type="term" value="C:mitochondrial inner membrane"/>
    <property type="evidence" value="ECO:0007669"/>
    <property type="project" value="TreeGrafter"/>
</dbReference>
<evidence type="ECO:0000256" key="6">
    <source>
        <dbReference type="SAM" id="Phobius"/>
    </source>
</evidence>
<dbReference type="InterPro" id="IPR001708">
    <property type="entry name" value="YidC/ALB3/OXA1/COX18"/>
</dbReference>
<comment type="caution">
    <text evidence="7">The sequence shown here is derived from an EMBL/GenBank/DDBJ whole genome shotgun (WGS) entry which is preliminary data.</text>
</comment>
<comment type="subcellular location">
    <subcellularLocation>
        <location evidence="1">Membrane</location>
        <topology evidence="1">Multi-pass membrane protein</topology>
    </subcellularLocation>
</comment>
<dbReference type="InterPro" id="IPR019734">
    <property type="entry name" value="TPR_rpt"/>
</dbReference>
<dbReference type="PANTHER" id="PTHR12428:SF65">
    <property type="entry name" value="CYTOCHROME C OXIDASE ASSEMBLY PROTEIN COX18, MITOCHONDRIAL"/>
    <property type="match status" value="1"/>
</dbReference>
<dbReference type="GO" id="GO:0032979">
    <property type="term" value="P:protein insertion into mitochondrial inner membrane from matrix"/>
    <property type="evidence" value="ECO:0007669"/>
    <property type="project" value="TreeGrafter"/>
</dbReference>
<evidence type="ECO:0000256" key="3">
    <source>
        <dbReference type="ARBA" id="ARBA00022692"/>
    </source>
</evidence>
<dbReference type="Gene3D" id="1.25.40.10">
    <property type="entry name" value="Tetratricopeptide repeat domain"/>
    <property type="match status" value="1"/>
</dbReference>
<keyword evidence="8" id="KW-1185">Reference proteome</keyword>
<evidence type="ECO:0000256" key="2">
    <source>
        <dbReference type="ARBA" id="ARBA00010583"/>
    </source>
</evidence>
<proteinExistence type="inferred from homology"/>
<gene>
    <name evidence="7" type="ORF">QJS10_CPA16g00776</name>
</gene>
<dbReference type="Pfam" id="PF13181">
    <property type="entry name" value="TPR_8"/>
    <property type="match status" value="1"/>
</dbReference>
<dbReference type="PANTHER" id="PTHR12428">
    <property type="entry name" value="OXA1"/>
    <property type="match status" value="1"/>
</dbReference>
<dbReference type="InterPro" id="IPR011990">
    <property type="entry name" value="TPR-like_helical_dom_sf"/>
</dbReference>
<feature type="transmembrane region" description="Helical" evidence="6">
    <location>
        <begin position="64"/>
        <end position="85"/>
    </location>
</feature>
<dbReference type="CDD" id="cd20069">
    <property type="entry name" value="5TM_Oxa1-like"/>
    <property type="match status" value="1"/>
</dbReference>
<feature type="transmembrane region" description="Helical" evidence="6">
    <location>
        <begin position="156"/>
        <end position="181"/>
    </location>
</feature>
<dbReference type="SUPFAM" id="SSF48452">
    <property type="entry name" value="TPR-like"/>
    <property type="match status" value="1"/>
</dbReference>
<dbReference type="AlphaFoldDB" id="A0AAV9CZ37"/>
<evidence type="ECO:0000256" key="1">
    <source>
        <dbReference type="ARBA" id="ARBA00004141"/>
    </source>
</evidence>
<name>A0AAV9CZ37_ACOCL</name>
<protein>
    <recommendedName>
        <fullName evidence="9">ALBINO3-like protein 2, chloroplastic</fullName>
    </recommendedName>
</protein>
<sequence length="419" mass="46952">MASTLVMRVSLIPLVIKQLKKQAEISKLLPKLPPPFLPPLSGRSFGEQYMLFQKKRRELGCPSYLWNFASIAAQVPCFLLFMISIRRMSLDHHPGFDCGGMLWFQNLTETPHGFLGSCFPILIAGLYFANIQISFQTNKVANYPGMLGLLAKMYKMYLNILTIPILYIGFHIPQGSLVYWMTNNALNLVQLLSVRHPSIREKLGLPKTVDPAEARITMGNLSKMQKKQDTQRVLLEHNRQTDDPSLDEHLGLAFQHMATGNNDEALPLLRKVIEKDSAVVGALVAMGQILYSKKLVNEAAEYFESAISKAEKDDSLLVVACYGAGISRIAEGKKWEGIENLKRIAEMEVPVSPMDQHCYYKALVLLGCTLSEEGHNSEAVKHLRRAATYDPGVDRFVKECEALIEMDECKAEDKTTGCN</sequence>
<evidence type="ECO:0000256" key="4">
    <source>
        <dbReference type="ARBA" id="ARBA00022989"/>
    </source>
</evidence>
<evidence type="ECO:0000313" key="7">
    <source>
        <dbReference type="EMBL" id="KAK1293866.1"/>
    </source>
</evidence>
<dbReference type="EMBL" id="JAUJYO010000016">
    <property type="protein sequence ID" value="KAK1293866.1"/>
    <property type="molecule type" value="Genomic_DNA"/>
</dbReference>